<keyword evidence="2" id="KW-0031">Aminopeptidase</keyword>
<dbReference type="InterPro" id="IPR027268">
    <property type="entry name" value="Peptidase_M4/M1_CTD_sf"/>
</dbReference>
<dbReference type="EMBL" id="JAIWJY010000006">
    <property type="protein sequence ID" value="MDE1207262.1"/>
    <property type="molecule type" value="Genomic_DNA"/>
</dbReference>
<name>A0A9X4EV50_9FLAO</name>
<dbReference type="SUPFAM" id="SSF55486">
    <property type="entry name" value="Metalloproteases ('zincins'), catalytic domain"/>
    <property type="match status" value="1"/>
</dbReference>
<dbReference type="Proteomes" id="UP001149303">
    <property type="component" value="Unassembled WGS sequence"/>
</dbReference>
<feature type="signal peptide" evidence="1">
    <location>
        <begin position="1"/>
        <end position="21"/>
    </location>
</feature>
<evidence type="ECO:0000256" key="1">
    <source>
        <dbReference type="SAM" id="SignalP"/>
    </source>
</evidence>
<dbReference type="AlphaFoldDB" id="A0A9X4EV50"/>
<feature type="chain" id="PRO_5040919641" evidence="1">
    <location>
        <begin position="22"/>
        <end position="940"/>
    </location>
</feature>
<keyword evidence="2" id="KW-0378">Hydrolase</keyword>
<accession>A0A9X4EV50</accession>
<sequence length="940" mass="111311">MKQKTLLLLCAIILYCFKIVAQENSVEIKAKLDIYNDVIHILQKTTLYNHSSSNLNYIFLHNWANSYKNDDTPLAKRFIEDYRKTFHFSKDKDRGYSIVRNLTVNFKQVSFKEVKNQQDIIKVSLNKPLKPKDSLILRTSYSVKIPNAKYTGYGKTKTGYHLRFWYITPAVYDKKWQLMSNLNLDDLYEELSNYSISIDIPKNYHIESNLYQYKTENDNYTNYYLVGAKKKDIILHIDTVRTFKSFKLKDKEIKTDAYLRKISNNETTKIINRQIQFIEDFIGKHPHPEILVDSRTINKNSLHEIYGLPSWLKPFPKNFRWETGFFKALTQKYFDDVIIQKPRKDYWLTDGLQTYLMMEYVKKYYPEVTFLGKYSKYWPIKTYNIAKLKQNDKYPLVYQFSSRKFYDQPLTTSSDSLSNFNRKVVSKYKAGLGIKYLHDFVGDSILKETVKEFYIKNQLTPSSSKSFAEIIQKKTSKDLQWFFGDYLTTDKKIDYKIKKVSYSKKKDSLFVTIKNKRDFTAPVALYGIQKKNIKLKTWVTNVDSTKTVKIKRGNFNKLALNYENNYPEFNSLNNFRNVNNSIISKPIQFRFFKDFENPYYNQLFYYPDIKYNLYDGLILGVNINNRSLVSHNFQFSLTPNYGLKSRNLTGSFSVGYNHFLRDSKVYKIRYGISGSNFHYAPELGYNTLSPFINFQFRRNTLRDIGSKFLIARMVSVDKEVAPNNTQSDQDKYNIFNLRYINNKFDAIHRIRYAANLEINSNFSKISTDFRYRKFFTANESFEVRFFGGLFLSNKTEGNYFSFGLNRGNDYLFEQNLFGRSENEGFFSQQFVVGQGGFKSNFKEPYFANQLITSINTSVSLWKWAEIYNDVAMLKNKNTSPKFFYENGIRLNFLPEIFEFYLPIYTNEGFEINKRAYPSKIRFIITTDIDRIYNFIRRGIL</sequence>
<comment type="caution">
    <text evidence="2">The sequence shown here is derived from an EMBL/GenBank/DDBJ whole genome shotgun (WGS) entry which is preliminary data.</text>
</comment>
<keyword evidence="1" id="KW-0732">Signal</keyword>
<evidence type="ECO:0000313" key="3">
    <source>
        <dbReference type="Proteomes" id="UP001149303"/>
    </source>
</evidence>
<organism evidence="2 3">
    <name type="scientific">Tenacibaculum larymnensis</name>
    <dbReference type="NCBI Taxonomy" id="2878201"/>
    <lineage>
        <taxon>Bacteria</taxon>
        <taxon>Pseudomonadati</taxon>
        <taxon>Bacteroidota</taxon>
        <taxon>Flavobacteriia</taxon>
        <taxon>Flavobacteriales</taxon>
        <taxon>Flavobacteriaceae</taxon>
        <taxon>Tenacibaculum</taxon>
    </lineage>
</organism>
<reference evidence="2" key="1">
    <citation type="submission" date="2021-09" db="EMBL/GenBank/DDBJ databases">
        <authorList>
            <person name="Smyrli M."/>
        </authorList>
    </citation>
    <scope>NUCLEOTIDE SEQUENCE</scope>
    <source>
        <strain evidence="2">LAR25</strain>
    </source>
</reference>
<evidence type="ECO:0000313" key="2">
    <source>
        <dbReference type="EMBL" id="MDE1207262.1"/>
    </source>
</evidence>
<dbReference type="Gene3D" id="1.10.390.10">
    <property type="entry name" value="Neutral Protease Domain 2"/>
    <property type="match status" value="1"/>
</dbReference>
<dbReference type="RefSeq" id="WP_274640363.1">
    <property type="nucleotide sequence ID" value="NZ_JAIWJY010000006.1"/>
</dbReference>
<protein>
    <submittedName>
        <fullName evidence="2">Aminopeptidase</fullName>
    </submittedName>
</protein>
<gene>
    <name evidence="2" type="ORF">LCI24_10730</name>
</gene>
<proteinExistence type="predicted"/>
<keyword evidence="2" id="KW-0645">Protease</keyword>
<dbReference type="GO" id="GO:0004177">
    <property type="term" value="F:aminopeptidase activity"/>
    <property type="evidence" value="ECO:0007669"/>
    <property type="project" value="UniProtKB-KW"/>
</dbReference>
<keyword evidence="3" id="KW-1185">Reference proteome</keyword>